<dbReference type="NCBIfam" id="TIGR00873">
    <property type="entry name" value="gnd"/>
    <property type="match status" value="1"/>
</dbReference>
<dbReference type="InterPro" id="IPR006184">
    <property type="entry name" value="6PGdom_BS"/>
</dbReference>
<evidence type="ECO:0000256" key="9">
    <source>
        <dbReference type="ARBA" id="ARBA00023064"/>
    </source>
</evidence>
<comment type="function">
    <text evidence="1 12">Catalyzes the oxidative decarboxylation of 6-phosphogluconate to ribulose 5-phosphate and CO(2), with concomitant reduction of NADP to NADPH.</text>
</comment>
<dbReference type="InterPro" id="IPR006183">
    <property type="entry name" value="Pgluconate_DH"/>
</dbReference>
<evidence type="ECO:0000256" key="1">
    <source>
        <dbReference type="ARBA" id="ARBA00002526"/>
    </source>
</evidence>
<evidence type="ECO:0000256" key="13">
    <source>
        <dbReference type="PIRSR" id="PIRSR000109-1"/>
    </source>
</evidence>
<dbReference type="PIRSF" id="PIRSF000109">
    <property type="entry name" value="6PGD"/>
    <property type="match status" value="1"/>
</dbReference>
<keyword evidence="8 12" id="KW-0560">Oxidoreductase</keyword>
<proteinExistence type="inferred from homology"/>
<dbReference type="SUPFAM" id="SSF48179">
    <property type="entry name" value="6-phosphogluconate dehydrogenase C-terminal domain-like"/>
    <property type="match status" value="1"/>
</dbReference>
<keyword evidence="10 12" id="KW-0570">Pentose shunt</keyword>
<feature type="binding site" description="in other chain" evidence="14">
    <location>
        <begin position="187"/>
        <end position="188"/>
    </location>
    <ligand>
        <name>substrate</name>
        <note>ligand shared between dimeric partners</note>
    </ligand>
</feature>
<dbReference type="FunFam" id="1.20.5.320:FF:000001">
    <property type="entry name" value="6-phosphogluconate dehydrogenase, decarboxylating"/>
    <property type="match status" value="1"/>
</dbReference>
<reference evidence="17" key="2">
    <citation type="submission" date="2023-04" db="EMBL/GenBank/DDBJ databases">
        <title>Paracnuella aquatica gen. nov., sp. nov., a member of the family Chitinophagaceae isolated from a hot spring.</title>
        <authorList>
            <person name="Wang C."/>
        </authorList>
    </citation>
    <scope>NUCLEOTIDE SEQUENCE</scope>
    <source>
        <strain evidence="17">LB-8</strain>
    </source>
</reference>
<evidence type="ECO:0000256" key="4">
    <source>
        <dbReference type="ARBA" id="ARBA00011738"/>
    </source>
</evidence>
<accession>A0A9X3BGX7</accession>
<dbReference type="NCBIfam" id="NF006765">
    <property type="entry name" value="PRK09287.1"/>
    <property type="match status" value="1"/>
</dbReference>
<dbReference type="GO" id="GO:0050661">
    <property type="term" value="F:NADP binding"/>
    <property type="evidence" value="ECO:0007669"/>
    <property type="project" value="InterPro"/>
</dbReference>
<evidence type="ECO:0000256" key="8">
    <source>
        <dbReference type="ARBA" id="ARBA00023002"/>
    </source>
</evidence>
<keyword evidence="18" id="KW-1185">Reference proteome</keyword>
<dbReference type="Pfam" id="PF03446">
    <property type="entry name" value="NAD_binding_2"/>
    <property type="match status" value="1"/>
</dbReference>
<keyword evidence="9 15" id="KW-0311">Gluconate utilization</keyword>
<dbReference type="AlphaFoldDB" id="A0A9X3BGX7"/>
<organism evidence="17 18">
    <name type="scientific">Paraflavisolibacter caeni</name>
    <dbReference type="NCBI Taxonomy" id="2982496"/>
    <lineage>
        <taxon>Bacteria</taxon>
        <taxon>Pseudomonadati</taxon>
        <taxon>Bacteroidota</taxon>
        <taxon>Chitinophagia</taxon>
        <taxon>Chitinophagales</taxon>
        <taxon>Chitinophagaceae</taxon>
        <taxon>Paraflavisolibacter</taxon>
    </lineage>
</organism>
<dbReference type="EC" id="1.1.1.44" evidence="5 12"/>
<comment type="pathway">
    <text evidence="2 12 15">Carbohydrate degradation; pentose phosphate pathway; D-ribulose 5-phosphate from D-glucose 6-phosphate (oxidative stage): step 3/3.</text>
</comment>
<feature type="binding site" description="in other chain" evidence="14">
    <location>
        <position position="289"/>
    </location>
    <ligand>
        <name>substrate</name>
        <note>ligand shared between dimeric partners</note>
    </ligand>
</feature>
<evidence type="ECO:0000256" key="15">
    <source>
        <dbReference type="RuleBase" id="RU000485"/>
    </source>
</evidence>
<dbReference type="PROSITE" id="PS00461">
    <property type="entry name" value="6PGD"/>
    <property type="match status" value="1"/>
</dbReference>
<evidence type="ECO:0000256" key="10">
    <source>
        <dbReference type="ARBA" id="ARBA00023126"/>
    </source>
</evidence>
<feature type="binding site" description="in other chain" evidence="14">
    <location>
        <position position="262"/>
    </location>
    <ligand>
        <name>substrate</name>
        <note>ligand shared between dimeric partners</note>
    </ligand>
</feature>
<evidence type="ECO:0000259" key="16">
    <source>
        <dbReference type="SMART" id="SM01350"/>
    </source>
</evidence>
<comment type="caution">
    <text evidence="17">The sequence shown here is derived from an EMBL/GenBank/DDBJ whole genome shotgun (WGS) entry which is preliminary data.</text>
</comment>
<evidence type="ECO:0000256" key="5">
    <source>
        <dbReference type="ARBA" id="ARBA00013011"/>
    </source>
</evidence>
<dbReference type="SMART" id="SM01350">
    <property type="entry name" value="6PGD"/>
    <property type="match status" value="1"/>
</dbReference>
<comment type="catalytic activity">
    <reaction evidence="11 12 15">
        <text>6-phospho-D-gluconate + NADP(+) = D-ribulose 5-phosphate + CO2 + NADPH</text>
        <dbReference type="Rhea" id="RHEA:10116"/>
        <dbReference type="ChEBI" id="CHEBI:16526"/>
        <dbReference type="ChEBI" id="CHEBI:57783"/>
        <dbReference type="ChEBI" id="CHEBI:58121"/>
        <dbReference type="ChEBI" id="CHEBI:58349"/>
        <dbReference type="ChEBI" id="CHEBI:58759"/>
        <dbReference type="EC" id="1.1.1.44"/>
    </reaction>
</comment>
<evidence type="ECO:0000256" key="14">
    <source>
        <dbReference type="PIRSR" id="PIRSR000109-2"/>
    </source>
</evidence>
<dbReference type="GO" id="GO:0004616">
    <property type="term" value="F:phosphogluconate dehydrogenase (decarboxylating) activity"/>
    <property type="evidence" value="ECO:0007669"/>
    <property type="project" value="UniProtKB-EC"/>
</dbReference>
<feature type="binding site" evidence="14">
    <location>
        <position position="446"/>
    </location>
    <ligand>
        <name>substrate</name>
        <note>ligand shared between dimeric partners</note>
    </ligand>
</feature>
<name>A0A9X3BGX7_9BACT</name>
<dbReference type="Gene3D" id="1.20.5.320">
    <property type="entry name" value="6-Phosphogluconate Dehydrogenase, domain 3"/>
    <property type="match status" value="1"/>
</dbReference>
<dbReference type="InterPro" id="IPR036291">
    <property type="entry name" value="NAD(P)-bd_dom_sf"/>
</dbReference>
<dbReference type="SUPFAM" id="SSF51735">
    <property type="entry name" value="NAD(P)-binding Rossmann-fold domains"/>
    <property type="match status" value="1"/>
</dbReference>
<dbReference type="RefSeq" id="WP_279299086.1">
    <property type="nucleotide sequence ID" value="NZ_JAOTIF010000022.1"/>
</dbReference>
<evidence type="ECO:0000313" key="18">
    <source>
        <dbReference type="Proteomes" id="UP001155483"/>
    </source>
</evidence>
<feature type="binding site" description="in other chain" evidence="14">
    <location>
        <position position="192"/>
    </location>
    <ligand>
        <name>substrate</name>
        <note>ligand shared between dimeric partners</note>
    </ligand>
</feature>
<dbReference type="InterPro" id="IPR006113">
    <property type="entry name" value="6PGDH_Gnd/GntZ"/>
</dbReference>
<dbReference type="Gene3D" id="1.10.1040.10">
    <property type="entry name" value="N-(1-d-carboxylethyl)-l-norvaline Dehydrogenase, domain 2"/>
    <property type="match status" value="1"/>
</dbReference>
<dbReference type="InterPro" id="IPR008927">
    <property type="entry name" value="6-PGluconate_DH-like_C_sf"/>
</dbReference>
<dbReference type="Pfam" id="PF00393">
    <property type="entry name" value="6PGD"/>
    <property type="match status" value="1"/>
</dbReference>
<reference evidence="17" key="1">
    <citation type="submission" date="2022-09" db="EMBL/GenBank/DDBJ databases">
        <authorList>
            <person name="Yuan C."/>
            <person name="Ke Z."/>
        </authorList>
    </citation>
    <scope>NUCLEOTIDE SEQUENCE</scope>
    <source>
        <strain evidence="17">LB-8</strain>
    </source>
</reference>
<dbReference type="PANTHER" id="PTHR11811">
    <property type="entry name" value="6-PHOSPHOGLUCONATE DEHYDROGENASE"/>
    <property type="match status" value="1"/>
</dbReference>
<comment type="similarity">
    <text evidence="3 12 15">Belongs to the 6-phosphogluconate dehydrogenase family.</text>
</comment>
<sequence length="473" mass="51751">MEANFDFGMIGLGVMGSNLLLNMADHGFAAIGFDLKQERCQALEAAANPDTVVKGVGTMAEMVLSLKKPRKMMMLVPAGKAVDAVIESLLPYLEEGDIVIDGGNSFYRDTLERVHRLQDKGIHFFGMGISGGELGARLGPSMMPGGDQEAYQYLKPILESVAAKAGDTPCVAYMGHGAAGHYVKMVHNGIEYAMMQMISEVYDVLHRGAGISNEQLHHIFQHWNEGQLQSFLIHISADVFKTKDAETNHFLVDMILDQAGSKGTGKWTSQEALDLPVAIPSIDAAVAARNLSVYKEQRVKAAKVYGSATGKIEFTNELVTALENTLAFGFAIAYAQGLSMLAKASVELKMNIPLPSVIQVWKAGCIIRSALLGNFTAAFEKEPQLPNLLLDKDIADLLKNREESIREVIAQAIKAKIPLSALGSALAYFDSYVSERMSTNLIQAQRDYFGAHTYQRIDREGVFHTEWNVENDE</sequence>
<protein>
    <recommendedName>
        <fullName evidence="6 12">6-phosphogluconate dehydrogenase, decarboxylating</fullName>
        <ecNumber evidence="5 12">1.1.1.44</ecNumber>
    </recommendedName>
</protein>
<evidence type="ECO:0000256" key="7">
    <source>
        <dbReference type="ARBA" id="ARBA00022857"/>
    </source>
</evidence>
<evidence type="ECO:0000256" key="3">
    <source>
        <dbReference type="ARBA" id="ARBA00008419"/>
    </source>
</evidence>
<dbReference type="Gene3D" id="3.40.50.720">
    <property type="entry name" value="NAD(P)-binding Rossmann-like Domain"/>
    <property type="match status" value="1"/>
</dbReference>
<dbReference type="InterPro" id="IPR013328">
    <property type="entry name" value="6PGD_dom2"/>
</dbReference>
<feature type="domain" description="6-phosphogluconate dehydrogenase C-terminal" evidence="16">
    <location>
        <begin position="180"/>
        <end position="468"/>
    </location>
</feature>
<dbReference type="Proteomes" id="UP001155483">
    <property type="component" value="Unassembled WGS sequence"/>
</dbReference>
<gene>
    <name evidence="17" type="primary">gndA</name>
    <name evidence="17" type="ORF">OCK74_21190</name>
</gene>
<feature type="active site" description="Proton acceptor" evidence="13">
    <location>
        <position position="184"/>
    </location>
</feature>
<dbReference type="GO" id="GO:0019521">
    <property type="term" value="P:D-gluconate metabolic process"/>
    <property type="evidence" value="ECO:0007669"/>
    <property type="project" value="UniProtKB-KW"/>
</dbReference>
<dbReference type="GO" id="GO:0006098">
    <property type="term" value="P:pentose-phosphate shunt"/>
    <property type="evidence" value="ECO:0007669"/>
    <property type="project" value="UniProtKB-KW"/>
</dbReference>
<dbReference type="InterPro" id="IPR006115">
    <property type="entry name" value="6PGDH_NADP-bd"/>
</dbReference>
<comment type="subunit">
    <text evidence="4 12">Homodimer.</text>
</comment>
<feature type="active site" description="Proton donor" evidence="13">
    <location>
        <position position="191"/>
    </location>
</feature>
<evidence type="ECO:0000313" key="17">
    <source>
        <dbReference type="EMBL" id="MCU7551649.1"/>
    </source>
</evidence>
<feature type="binding site" description="in other chain" evidence="14">
    <location>
        <position position="104"/>
    </location>
    <ligand>
        <name>substrate</name>
        <note>ligand shared between dimeric partners</note>
    </ligand>
</feature>
<evidence type="ECO:0000256" key="12">
    <source>
        <dbReference type="PIRNR" id="PIRNR000109"/>
    </source>
</evidence>
<dbReference type="EMBL" id="JAOTIF010000022">
    <property type="protein sequence ID" value="MCU7551649.1"/>
    <property type="molecule type" value="Genomic_DNA"/>
</dbReference>
<feature type="binding site" evidence="14">
    <location>
        <position position="452"/>
    </location>
    <ligand>
        <name>substrate</name>
        <note>ligand shared between dimeric partners</note>
    </ligand>
</feature>
<evidence type="ECO:0000256" key="11">
    <source>
        <dbReference type="ARBA" id="ARBA00048640"/>
    </source>
</evidence>
<dbReference type="InterPro" id="IPR006114">
    <property type="entry name" value="6PGDH_C"/>
</dbReference>
<keyword evidence="7 12" id="KW-0521">NADP</keyword>
<evidence type="ECO:0000256" key="2">
    <source>
        <dbReference type="ARBA" id="ARBA00004874"/>
    </source>
</evidence>
<dbReference type="FunFam" id="1.10.1040.10:FF:000032">
    <property type="entry name" value="6-phosphogluconate dehydrogenase, decarboxylating"/>
    <property type="match status" value="1"/>
</dbReference>
<feature type="binding site" description="in other chain" evidence="14">
    <location>
        <begin position="130"/>
        <end position="132"/>
    </location>
    <ligand>
        <name>substrate</name>
        <note>ligand shared between dimeric partners</note>
    </ligand>
</feature>
<evidence type="ECO:0000256" key="6">
    <source>
        <dbReference type="ARBA" id="ARBA00018193"/>
    </source>
</evidence>
<dbReference type="PRINTS" id="PR00076">
    <property type="entry name" value="6PGDHDRGNASE"/>
</dbReference>